<gene>
    <name evidence="1" type="ORF">CW311_20445</name>
</gene>
<sequence length="71" mass="8306">MLLLLVLLLIFSYNLNNNLIRVTKIELLLYFIIDCSAQSEQLDLKYKNLHSWAITLKCSYLFAILHAHDPI</sequence>
<name>A0A2N0W9F5_9GAMM</name>
<organism evidence="1 2">
    <name type="scientific">Acinetobacter proteolyticus</name>
    <dbReference type="NCBI Taxonomy" id="1776741"/>
    <lineage>
        <taxon>Bacteria</taxon>
        <taxon>Pseudomonadati</taxon>
        <taxon>Pseudomonadota</taxon>
        <taxon>Gammaproteobacteria</taxon>
        <taxon>Moraxellales</taxon>
        <taxon>Moraxellaceae</taxon>
        <taxon>Acinetobacter</taxon>
    </lineage>
</organism>
<dbReference type="EMBL" id="PISJ01000027">
    <property type="protein sequence ID" value="PKF31093.1"/>
    <property type="molecule type" value="Genomic_DNA"/>
</dbReference>
<evidence type="ECO:0000313" key="2">
    <source>
        <dbReference type="Proteomes" id="UP000233553"/>
    </source>
</evidence>
<accession>A0A2N0W9F5</accession>
<dbReference type="AlphaFoldDB" id="A0A2N0W9F5"/>
<evidence type="ECO:0000313" key="1">
    <source>
        <dbReference type="EMBL" id="PKF31093.1"/>
    </source>
</evidence>
<proteinExistence type="predicted"/>
<dbReference type="Proteomes" id="UP000233553">
    <property type="component" value="Unassembled WGS sequence"/>
</dbReference>
<reference evidence="1 2" key="1">
    <citation type="submission" date="2017-12" db="EMBL/GenBank/DDBJ databases">
        <title>Draft Genome sequences of multiple microbial strains isolated from spacecraft associated surfaces.</title>
        <authorList>
            <person name="Seuylemezian A."/>
            <person name="Vaishampayan P."/>
            <person name="Venkateswaran K."/>
        </authorList>
    </citation>
    <scope>NUCLEOTIDE SEQUENCE [LARGE SCALE GENOMIC DNA]</scope>
    <source>
        <strain evidence="1 2">2P01AA</strain>
    </source>
</reference>
<comment type="caution">
    <text evidence="1">The sequence shown here is derived from an EMBL/GenBank/DDBJ whole genome shotgun (WGS) entry which is preliminary data.</text>
</comment>
<protein>
    <submittedName>
        <fullName evidence="1">Uncharacterized protein</fullName>
    </submittedName>
</protein>